<dbReference type="EMBL" id="JFGV01000065">
    <property type="protein sequence ID" value="EYU13901.1"/>
    <property type="molecule type" value="Genomic_DNA"/>
</dbReference>
<evidence type="ECO:0000259" key="1">
    <source>
        <dbReference type="Pfam" id="PF08348"/>
    </source>
</evidence>
<dbReference type="PATRIC" id="fig|1393736.3.peg.3654"/>
<evidence type="ECO:0000313" key="3">
    <source>
        <dbReference type="EMBL" id="EYU13901.1"/>
    </source>
</evidence>
<proteinExistence type="predicted"/>
<dbReference type="InterPro" id="IPR039446">
    <property type="entry name" value="DauR-like"/>
</dbReference>
<accession>A0A022PDX8</accession>
<dbReference type="InterPro" id="IPR039445">
    <property type="entry name" value="DauR-like_HTH"/>
</dbReference>
<dbReference type="Pfam" id="PF08348">
    <property type="entry name" value="PAS_6"/>
    <property type="match status" value="1"/>
</dbReference>
<feature type="domain" description="Transcriptional regulator DauR-like HTH" evidence="2">
    <location>
        <begin position="170"/>
        <end position="220"/>
    </location>
</feature>
<feature type="domain" description="YheO-like" evidence="1">
    <location>
        <begin position="17"/>
        <end position="126"/>
    </location>
</feature>
<dbReference type="Proteomes" id="UP000023464">
    <property type="component" value="Unassembled WGS sequence"/>
</dbReference>
<organism evidence="3 4">
    <name type="scientific">Photorhabdus aegyptia</name>
    <dbReference type="NCBI Taxonomy" id="2805098"/>
    <lineage>
        <taxon>Bacteria</taxon>
        <taxon>Pseudomonadati</taxon>
        <taxon>Pseudomonadota</taxon>
        <taxon>Gammaproteobacteria</taxon>
        <taxon>Enterobacterales</taxon>
        <taxon>Morganellaceae</taxon>
        <taxon>Photorhabdus</taxon>
    </lineage>
</organism>
<sequence>MTRKSIAKLSQNDEIILASYSSMLDALSEYFGSSYEFVLHRLDNLDKSVIKIVNGHYTGRDVGAPITDLALNMLAKINDSSAKKDYICYQGTTKNDEPLHSSTILIRGEYKNPIALICINFYLNTPMYKFFSEIFNRHNENESIIMTENFATDVDETIREAIYKAKSQVEHSKESISASQKNKSIIELLYNDGIFKLKGAVPAVSRTLGIAKNTVYMHLKKFE</sequence>
<dbReference type="Pfam" id="PF13309">
    <property type="entry name" value="HTH_22"/>
    <property type="match status" value="1"/>
</dbReference>
<evidence type="ECO:0000259" key="2">
    <source>
        <dbReference type="Pfam" id="PF13309"/>
    </source>
</evidence>
<dbReference type="PANTHER" id="PTHR35568">
    <property type="entry name" value="TRANSCRIPTIONAL REGULATOR DAUR"/>
    <property type="match status" value="1"/>
</dbReference>
<dbReference type="InterPro" id="IPR013559">
    <property type="entry name" value="YheO"/>
</dbReference>
<keyword evidence="4" id="KW-1185">Reference proteome</keyword>
<dbReference type="PANTHER" id="PTHR35568:SF1">
    <property type="entry name" value="TRANSCRIPTIONAL REGULATOR DAUR"/>
    <property type="match status" value="1"/>
</dbReference>
<comment type="caution">
    <text evidence="3">The sequence shown here is derived from an EMBL/GenBank/DDBJ whole genome shotgun (WGS) entry which is preliminary data.</text>
</comment>
<evidence type="ECO:0000313" key="4">
    <source>
        <dbReference type="Proteomes" id="UP000023464"/>
    </source>
</evidence>
<dbReference type="RefSeq" id="WP_036781714.1">
    <property type="nucleotide sequence ID" value="NZ_CAWLTM010000050.1"/>
</dbReference>
<protein>
    <recommendedName>
        <fullName evidence="5">DNA-binding protein</fullName>
    </recommendedName>
</protein>
<evidence type="ECO:0008006" key="5">
    <source>
        <dbReference type="Google" id="ProtNLM"/>
    </source>
</evidence>
<name>A0A022PDX8_9GAMM</name>
<gene>
    <name evidence="3" type="ORF">BA1DRAFT_03586</name>
</gene>
<reference evidence="3 4" key="1">
    <citation type="submission" date="2014-03" db="EMBL/GenBank/DDBJ databases">
        <title>Draft Genome of Photorhabdus luminescens BA1, an Egyptian Isolate.</title>
        <authorList>
            <person name="Ghazal S."/>
            <person name="Hurst S.G.IV."/>
            <person name="Morris K."/>
            <person name="Thomas K."/>
            <person name="Tisa L.S."/>
        </authorList>
    </citation>
    <scope>NUCLEOTIDE SEQUENCE [LARGE SCALE GENOMIC DNA]</scope>
    <source>
        <strain evidence="3 4">BA1</strain>
    </source>
</reference>
<dbReference type="AlphaFoldDB" id="A0A022PDX8"/>